<sequence length="73" mass="8175">MRAGGRHAWFGQRIHRRFLAASWGIEAASLAGRAKRCTPDLALQFGRALCFARCLARGPSRRHARQVSAWKAQ</sequence>
<dbReference type="AlphaFoldDB" id="A0A0E1W062"/>
<dbReference type="HOGENOM" id="CLU_2697538_0_0_4"/>
<organism evidence="1">
    <name type="scientific">Burkholderia pseudomallei 1710a</name>
    <dbReference type="NCBI Taxonomy" id="320371"/>
    <lineage>
        <taxon>Bacteria</taxon>
        <taxon>Pseudomonadati</taxon>
        <taxon>Pseudomonadota</taxon>
        <taxon>Betaproteobacteria</taxon>
        <taxon>Burkholderiales</taxon>
        <taxon>Burkholderiaceae</taxon>
        <taxon>Burkholderia</taxon>
        <taxon>pseudomallei group</taxon>
    </lineage>
</organism>
<evidence type="ECO:0000313" key="1">
    <source>
        <dbReference type="EMBL" id="EET03027.1"/>
    </source>
</evidence>
<name>A0A0E1W062_BURPE</name>
<protein>
    <submittedName>
        <fullName evidence="1">Uncharacterized protein</fullName>
    </submittedName>
</protein>
<proteinExistence type="predicted"/>
<gene>
    <name evidence="1" type="ORF">BURPS1710A_A1374</name>
</gene>
<dbReference type="Proteomes" id="UP000001812">
    <property type="component" value="Chromosome II"/>
</dbReference>
<accession>A0A0E1W062</accession>
<dbReference type="EMBL" id="CM000833">
    <property type="protein sequence ID" value="EET03027.1"/>
    <property type="molecule type" value="Genomic_DNA"/>
</dbReference>
<reference evidence="1" key="1">
    <citation type="submission" date="2009-05" db="EMBL/GenBank/DDBJ databases">
        <authorList>
            <person name="Harkins D.M."/>
            <person name="DeShazer D."/>
            <person name="Woods D.E."/>
            <person name="Brinkac L.M."/>
            <person name="Brown K.A."/>
            <person name="Hung G.C."/>
            <person name="Tuanyok A."/>
            <person name="Zhang B."/>
            <person name="Nierman W.C."/>
        </authorList>
    </citation>
    <scope>NUCLEOTIDE SEQUENCE [LARGE SCALE GENOMIC DNA]</scope>
    <source>
        <strain evidence="1">1710a</strain>
    </source>
</reference>